<feature type="domain" description="Methyltransferase type 12" evidence="1">
    <location>
        <begin position="84"/>
        <end position="166"/>
    </location>
</feature>
<proteinExistence type="predicted"/>
<dbReference type="RefSeq" id="WP_118097450.1">
    <property type="nucleotide sequence ID" value="NZ_JAQEDX010000013.1"/>
</dbReference>
<protein>
    <submittedName>
        <fullName evidence="2">Class I SAM-dependent methyltransferase</fullName>
    </submittedName>
</protein>
<dbReference type="GO" id="GO:0032259">
    <property type="term" value="P:methylation"/>
    <property type="evidence" value="ECO:0007669"/>
    <property type="project" value="UniProtKB-KW"/>
</dbReference>
<dbReference type="AlphaFoldDB" id="A0A395V6A2"/>
<evidence type="ECO:0000259" key="1">
    <source>
        <dbReference type="Pfam" id="PF08242"/>
    </source>
</evidence>
<dbReference type="EMBL" id="QRVL01000007">
    <property type="protein sequence ID" value="RGS40349.1"/>
    <property type="molecule type" value="Genomic_DNA"/>
</dbReference>
<evidence type="ECO:0000313" key="3">
    <source>
        <dbReference type="Proteomes" id="UP000266172"/>
    </source>
</evidence>
<organism evidence="2 3">
    <name type="scientific">Roseburia hominis</name>
    <dbReference type="NCBI Taxonomy" id="301301"/>
    <lineage>
        <taxon>Bacteria</taxon>
        <taxon>Bacillati</taxon>
        <taxon>Bacillota</taxon>
        <taxon>Clostridia</taxon>
        <taxon>Lachnospirales</taxon>
        <taxon>Lachnospiraceae</taxon>
        <taxon>Roseburia</taxon>
    </lineage>
</organism>
<sequence length="251" mass="29042">MTEASRAFAGEHGAMNNWDKIWKKRTAKIENRATVFEMFKELKRADGFDTQDVQGYYEAFFRQWECMAQRIETGCAGTIGSLHEIGCGSGVNLYLFSALKHVAVLGGLDYSKNLIRIAQSVVPEADLGCEEALRVPTEPRYDVVLADSVFQYFNDAAYGQKVLERMWAKAGKMVIVTEVHDQEKKDEHMAYRRKCVENYDEVYAGLDKTFYTREMFLQFAEEHGGRCEIVQPDNELYWNNRFVFDCYLYKE</sequence>
<gene>
    <name evidence="2" type="ORF">DWX93_09525</name>
</gene>
<comment type="caution">
    <text evidence="2">The sequence shown here is derived from an EMBL/GenBank/DDBJ whole genome shotgun (WGS) entry which is preliminary data.</text>
</comment>
<dbReference type="Gene3D" id="3.40.50.150">
    <property type="entry name" value="Vaccinia Virus protein VP39"/>
    <property type="match status" value="1"/>
</dbReference>
<keyword evidence="2" id="KW-0808">Transferase</keyword>
<reference evidence="2 3" key="1">
    <citation type="submission" date="2018-08" db="EMBL/GenBank/DDBJ databases">
        <title>A genome reference for cultivated species of the human gut microbiota.</title>
        <authorList>
            <person name="Zou Y."/>
            <person name="Xue W."/>
            <person name="Luo G."/>
        </authorList>
    </citation>
    <scope>NUCLEOTIDE SEQUENCE [LARGE SCALE GENOMIC DNA]</scope>
    <source>
        <strain evidence="2 3">AF22-12AC</strain>
    </source>
</reference>
<keyword evidence="2" id="KW-0489">Methyltransferase</keyword>
<name>A0A395V6A2_9FIRM</name>
<dbReference type="InterPro" id="IPR013217">
    <property type="entry name" value="Methyltransf_12"/>
</dbReference>
<evidence type="ECO:0000313" key="2">
    <source>
        <dbReference type="EMBL" id="RGS40349.1"/>
    </source>
</evidence>
<dbReference type="CDD" id="cd02440">
    <property type="entry name" value="AdoMet_MTases"/>
    <property type="match status" value="1"/>
</dbReference>
<dbReference type="Proteomes" id="UP000266172">
    <property type="component" value="Unassembled WGS sequence"/>
</dbReference>
<dbReference type="GO" id="GO:0008168">
    <property type="term" value="F:methyltransferase activity"/>
    <property type="evidence" value="ECO:0007669"/>
    <property type="project" value="UniProtKB-KW"/>
</dbReference>
<dbReference type="SUPFAM" id="SSF53335">
    <property type="entry name" value="S-adenosyl-L-methionine-dependent methyltransferases"/>
    <property type="match status" value="1"/>
</dbReference>
<dbReference type="Pfam" id="PF08242">
    <property type="entry name" value="Methyltransf_12"/>
    <property type="match status" value="1"/>
</dbReference>
<accession>A0A395V6A2</accession>
<dbReference type="InterPro" id="IPR029063">
    <property type="entry name" value="SAM-dependent_MTases_sf"/>
</dbReference>